<organism evidence="2 3">
    <name type="scientific">Streptomyces wuyuanensis</name>
    <dbReference type="NCBI Taxonomy" id="1196353"/>
    <lineage>
        <taxon>Bacteria</taxon>
        <taxon>Bacillati</taxon>
        <taxon>Actinomycetota</taxon>
        <taxon>Actinomycetes</taxon>
        <taxon>Kitasatosporales</taxon>
        <taxon>Streptomycetaceae</taxon>
        <taxon>Streptomyces</taxon>
    </lineage>
</organism>
<keyword evidence="1" id="KW-1133">Transmembrane helix</keyword>
<accession>A0A1G9Z9U6</accession>
<dbReference type="EMBL" id="FNHI01000021">
    <property type="protein sequence ID" value="SDN18212.1"/>
    <property type="molecule type" value="Genomic_DNA"/>
</dbReference>
<dbReference type="AlphaFoldDB" id="A0A1G9Z9U6"/>
<sequence>MKNLFLILAALAVLLLFPSIGTDLIVPVLNWAVGQPALVGFGLGLAAMPHLRKTRPAKTA</sequence>
<protein>
    <submittedName>
        <fullName evidence="2">Uncharacterized protein</fullName>
    </submittedName>
</protein>
<keyword evidence="1" id="KW-0472">Membrane</keyword>
<keyword evidence="1" id="KW-0812">Transmembrane</keyword>
<dbReference type="RefSeq" id="WP_093659311.1">
    <property type="nucleotide sequence ID" value="NZ_FNHI01000021.1"/>
</dbReference>
<feature type="transmembrane region" description="Helical" evidence="1">
    <location>
        <begin position="31"/>
        <end position="51"/>
    </location>
</feature>
<evidence type="ECO:0000313" key="3">
    <source>
        <dbReference type="Proteomes" id="UP000199063"/>
    </source>
</evidence>
<evidence type="ECO:0000313" key="2">
    <source>
        <dbReference type="EMBL" id="SDN18212.1"/>
    </source>
</evidence>
<gene>
    <name evidence="2" type="ORF">SAMN05444921_12145</name>
</gene>
<keyword evidence="3" id="KW-1185">Reference proteome</keyword>
<evidence type="ECO:0000256" key="1">
    <source>
        <dbReference type="SAM" id="Phobius"/>
    </source>
</evidence>
<dbReference type="GeneID" id="40832628"/>
<dbReference type="Proteomes" id="UP000199063">
    <property type="component" value="Unassembled WGS sequence"/>
</dbReference>
<dbReference type="STRING" id="1196353.SAMN05444921_12145"/>
<proteinExistence type="predicted"/>
<name>A0A1G9Z9U6_9ACTN</name>
<reference evidence="3" key="1">
    <citation type="submission" date="2016-10" db="EMBL/GenBank/DDBJ databases">
        <authorList>
            <person name="Varghese N."/>
            <person name="Submissions S."/>
        </authorList>
    </citation>
    <scope>NUCLEOTIDE SEQUENCE [LARGE SCALE GENOMIC DNA]</scope>
    <source>
        <strain evidence="3">CGMCC 4.7042</strain>
    </source>
</reference>